<dbReference type="Proteomes" id="UP001054945">
    <property type="component" value="Unassembled WGS sequence"/>
</dbReference>
<evidence type="ECO:0000313" key="1">
    <source>
        <dbReference type="EMBL" id="GIY37684.1"/>
    </source>
</evidence>
<organism evidence="1 2">
    <name type="scientific">Caerostris extrusa</name>
    <name type="common">Bark spider</name>
    <name type="synonym">Caerostris bankana</name>
    <dbReference type="NCBI Taxonomy" id="172846"/>
    <lineage>
        <taxon>Eukaryota</taxon>
        <taxon>Metazoa</taxon>
        <taxon>Ecdysozoa</taxon>
        <taxon>Arthropoda</taxon>
        <taxon>Chelicerata</taxon>
        <taxon>Arachnida</taxon>
        <taxon>Araneae</taxon>
        <taxon>Araneomorphae</taxon>
        <taxon>Entelegynae</taxon>
        <taxon>Araneoidea</taxon>
        <taxon>Araneidae</taxon>
        <taxon>Caerostris</taxon>
    </lineage>
</organism>
<sequence>MRSSLTLHFMIMEVINVSLNQIIHVIIHFNIIYGSENCHFICGIKLLRIGSLLSDSLNAGAGGFSEIFSFSMSLLDEVTAFDGETAAIRTALSQLQWHLEQFTRAVILCDSRTVLLAIVSDNNPKTEDILDCRYLKNLASFEKTIILSGFLPTEGFQAMKADFLAKKGALITQNISCYCPPSKVLSQDVVVLRVRYCQKMFLSFSVLSQDVIVLRLFHVIVLRVSYCLKMLLSSTFTAGMQRILLHL</sequence>
<evidence type="ECO:0000313" key="2">
    <source>
        <dbReference type="Proteomes" id="UP001054945"/>
    </source>
</evidence>
<protein>
    <submittedName>
        <fullName evidence="1">Uncharacterized protein</fullName>
    </submittedName>
</protein>
<gene>
    <name evidence="1" type="ORF">CEXT_664451</name>
</gene>
<keyword evidence="2" id="KW-1185">Reference proteome</keyword>
<proteinExistence type="predicted"/>
<dbReference type="AlphaFoldDB" id="A0AAV4SUE4"/>
<accession>A0AAV4SUE4</accession>
<comment type="caution">
    <text evidence="1">The sequence shown here is derived from an EMBL/GenBank/DDBJ whole genome shotgun (WGS) entry which is preliminary data.</text>
</comment>
<dbReference type="EMBL" id="BPLR01010203">
    <property type="protein sequence ID" value="GIY37684.1"/>
    <property type="molecule type" value="Genomic_DNA"/>
</dbReference>
<reference evidence="1 2" key="1">
    <citation type="submission" date="2021-06" db="EMBL/GenBank/DDBJ databases">
        <title>Caerostris extrusa draft genome.</title>
        <authorList>
            <person name="Kono N."/>
            <person name="Arakawa K."/>
        </authorList>
    </citation>
    <scope>NUCLEOTIDE SEQUENCE [LARGE SCALE GENOMIC DNA]</scope>
</reference>
<name>A0AAV4SUE4_CAEEX</name>